<evidence type="ECO:0000256" key="1">
    <source>
        <dbReference type="SAM" id="Phobius"/>
    </source>
</evidence>
<keyword evidence="3" id="KW-1185">Reference proteome</keyword>
<keyword evidence="1" id="KW-0472">Membrane</keyword>
<gene>
    <name evidence="2" type="ORF">DPMN_026126</name>
</gene>
<dbReference type="EMBL" id="JAIWYP010000002">
    <property type="protein sequence ID" value="KAH3863147.1"/>
    <property type="molecule type" value="Genomic_DNA"/>
</dbReference>
<evidence type="ECO:0000313" key="3">
    <source>
        <dbReference type="Proteomes" id="UP000828390"/>
    </source>
</evidence>
<dbReference type="AlphaFoldDB" id="A0A9D4RDZ2"/>
<keyword evidence="1" id="KW-0812">Transmembrane</keyword>
<evidence type="ECO:0000313" key="2">
    <source>
        <dbReference type="EMBL" id="KAH3863147.1"/>
    </source>
</evidence>
<dbReference type="Proteomes" id="UP000828390">
    <property type="component" value="Unassembled WGS sequence"/>
</dbReference>
<feature type="transmembrane region" description="Helical" evidence="1">
    <location>
        <begin position="46"/>
        <end position="68"/>
    </location>
</feature>
<comment type="caution">
    <text evidence="2">The sequence shown here is derived from an EMBL/GenBank/DDBJ whole genome shotgun (WGS) entry which is preliminary data.</text>
</comment>
<proteinExistence type="predicted"/>
<reference evidence="2" key="2">
    <citation type="submission" date="2020-11" db="EMBL/GenBank/DDBJ databases">
        <authorList>
            <person name="McCartney M.A."/>
            <person name="Auch B."/>
            <person name="Kono T."/>
            <person name="Mallez S."/>
            <person name="Becker A."/>
            <person name="Gohl D.M."/>
            <person name="Silverstein K.A.T."/>
            <person name="Koren S."/>
            <person name="Bechman K.B."/>
            <person name="Herman A."/>
            <person name="Abrahante J.E."/>
            <person name="Garbe J."/>
        </authorList>
    </citation>
    <scope>NUCLEOTIDE SEQUENCE</scope>
    <source>
        <strain evidence="2">Duluth1</strain>
        <tissue evidence="2">Whole animal</tissue>
    </source>
</reference>
<accession>A0A9D4RDZ2</accession>
<protein>
    <submittedName>
        <fullName evidence="2">Uncharacterized protein</fullName>
    </submittedName>
</protein>
<sequence>MEDSQESGIQTGSDLRFHDEIASGSLSQVEKYYHLMHDNKKLIFEIKIGIISVFGCTIIIMCLLYIFAQCRRRSFGRWKFSPKNGPQHDSISDDLMHDSTENLISGKVCVSITTARDRELFV</sequence>
<reference evidence="2" key="1">
    <citation type="journal article" date="2019" name="bioRxiv">
        <title>The Genome of the Zebra Mussel, Dreissena polymorpha: A Resource for Invasive Species Research.</title>
        <authorList>
            <person name="McCartney M.A."/>
            <person name="Auch B."/>
            <person name="Kono T."/>
            <person name="Mallez S."/>
            <person name="Zhang Y."/>
            <person name="Obille A."/>
            <person name="Becker A."/>
            <person name="Abrahante J.E."/>
            <person name="Garbe J."/>
            <person name="Badalamenti J.P."/>
            <person name="Herman A."/>
            <person name="Mangelson H."/>
            <person name="Liachko I."/>
            <person name="Sullivan S."/>
            <person name="Sone E.D."/>
            <person name="Koren S."/>
            <person name="Silverstein K.A.T."/>
            <person name="Beckman K.B."/>
            <person name="Gohl D.M."/>
        </authorList>
    </citation>
    <scope>NUCLEOTIDE SEQUENCE</scope>
    <source>
        <strain evidence="2">Duluth1</strain>
        <tissue evidence="2">Whole animal</tissue>
    </source>
</reference>
<keyword evidence="1" id="KW-1133">Transmembrane helix</keyword>
<name>A0A9D4RDZ2_DREPO</name>
<organism evidence="2 3">
    <name type="scientific">Dreissena polymorpha</name>
    <name type="common">Zebra mussel</name>
    <name type="synonym">Mytilus polymorpha</name>
    <dbReference type="NCBI Taxonomy" id="45954"/>
    <lineage>
        <taxon>Eukaryota</taxon>
        <taxon>Metazoa</taxon>
        <taxon>Spiralia</taxon>
        <taxon>Lophotrochozoa</taxon>
        <taxon>Mollusca</taxon>
        <taxon>Bivalvia</taxon>
        <taxon>Autobranchia</taxon>
        <taxon>Heteroconchia</taxon>
        <taxon>Euheterodonta</taxon>
        <taxon>Imparidentia</taxon>
        <taxon>Neoheterodontei</taxon>
        <taxon>Myida</taxon>
        <taxon>Dreissenoidea</taxon>
        <taxon>Dreissenidae</taxon>
        <taxon>Dreissena</taxon>
    </lineage>
</organism>